<proteinExistence type="predicted"/>
<dbReference type="EMBL" id="JAKNBA010000003">
    <property type="protein sequence ID" value="MDE1241114.1"/>
    <property type="molecule type" value="Genomic_DNA"/>
</dbReference>
<dbReference type="Proteomes" id="UP001140979">
    <property type="component" value="Unassembled WGS sequence"/>
</dbReference>
<accession>A0A9X4EZ21</accession>
<gene>
    <name evidence="1" type="ORF">L9W94_02935</name>
</gene>
<reference evidence="1" key="1">
    <citation type="submission" date="2022-02" db="EMBL/GenBank/DDBJ databases">
        <title>Emergence and expansion in Europe of a Vibrio aestuarianus clonal complex pathogenic for oysters.</title>
        <authorList>
            <person name="Mesnil A."/>
            <person name="Travers M.-A."/>
        </authorList>
    </citation>
    <scope>NUCLEOTIDE SEQUENCE</scope>
    <source>
        <strain evidence="1">19_064_11T1</strain>
    </source>
</reference>
<protein>
    <submittedName>
        <fullName evidence="1">Uncharacterized protein</fullName>
    </submittedName>
</protein>
<dbReference type="Gene3D" id="3.30.1460.10">
    <property type="match status" value="1"/>
</dbReference>
<organism evidence="1 2">
    <name type="scientific">Vibrio aestuarianus</name>
    <dbReference type="NCBI Taxonomy" id="28171"/>
    <lineage>
        <taxon>Bacteria</taxon>
        <taxon>Pseudomonadati</taxon>
        <taxon>Pseudomonadota</taxon>
        <taxon>Gammaproteobacteria</taxon>
        <taxon>Vibrionales</taxon>
        <taxon>Vibrionaceae</taxon>
        <taxon>Vibrio</taxon>
    </lineage>
</organism>
<sequence length="126" mass="14711">MKNLREIVFKSLVEHLGVDPKMFSRIEGNQPISIELQNGEEIYVDLGEKCLQTFIEIPIRDIRTVKMKANQLLEVLMEDDQLFLNVKKDKILIFTDVEISTASVEAELTKRFNLFNKFSNIFYPSR</sequence>
<comment type="caution">
    <text evidence="1">The sequence shown here is derived from an EMBL/GenBank/DDBJ whole genome shotgun (WGS) entry which is preliminary data.</text>
</comment>
<dbReference type="AlphaFoldDB" id="A0A9X4EZ21"/>
<evidence type="ECO:0000313" key="1">
    <source>
        <dbReference type="EMBL" id="MDE1241114.1"/>
    </source>
</evidence>
<evidence type="ECO:0000313" key="2">
    <source>
        <dbReference type="Proteomes" id="UP001140979"/>
    </source>
</evidence>
<name>A0A9X4EZ21_9VIBR</name>
<dbReference type="RefSeq" id="WP_274682588.1">
    <property type="nucleotide sequence ID" value="NZ_JAKNAW010000009.1"/>
</dbReference>